<dbReference type="AlphaFoldDB" id="D0NB25"/>
<feature type="region of interest" description="Disordered" evidence="1">
    <location>
        <begin position="1"/>
        <end position="46"/>
    </location>
</feature>
<proteinExistence type="predicted"/>
<name>D0NB25_PHYIT</name>
<protein>
    <submittedName>
        <fullName evidence="2">Uncharacterized protein</fullName>
    </submittedName>
</protein>
<dbReference type="KEGG" id="pif:PITG_08619"/>
<dbReference type="InParanoid" id="D0NB25"/>
<dbReference type="HOGENOM" id="CLU_916648_0_0_1"/>
<dbReference type="RefSeq" id="XP_002903978.1">
    <property type="nucleotide sequence ID" value="XM_002903932.1"/>
</dbReference>
<dbReference type="GeneID" id="9462041"/>
<dbReference type="VEuPathDB" id="FungiDB:PITG_08619"/>
<evidence type="ECO:0000256" key="1">
    <source>
        <dbReference type="SAM" id="MobiDB-lite"/>
    </source>
</evidence>
<accession>D0NB25</accession>
<keyword evidence="3" id="KW-1185">Reference proteome</keyword>
<gene>
    <name evidence="2" type="ORF">PITG_08619</name>
</gene>
<evidence type="ECO:0000313" key="3">
    <source>
        <dbReference type="Proteomes" id="UP000006643"/>
    </source>
</evidence>
<organism evidence="2 3">
    <name type="scientific">Phytophthora infestans (strain T30-4)</name>
    <name type="common">Potato late blight agent</name>
    <dbReference type="NCBI Taxonomy" id="403677"/>
    <lineage>
        <taxon>Eukaryota</taxon>
        <taxon>Sar</taxon>
        <taxon>Stramenopiles</taxon>
        <taxon>Oomycota</taxon>
        <taxon>Peronosporomycetes</taxon>
        <taxon>Peronosporales</taxon>
        <taxon>Peronosporaceae</taxon>
        <taxon>Phytophthora</taxon>
    </lineage>
</organism>
<dbReference type="EMBL" id="DS028130">
    <property type="protein sequence ID" value="EEY55033.1"/>
    <property type="molecule type" value="Genomic_DNA"/>
</dbReference>
<evidence type="ECO:0000313" key="2">
    <source>
        <dbReference type="EMBL" id="EEY55033.1"/>
    </source>
</evidence>
<sequence>MDRRQPVRASKKRPSEEAYSDGSENGGSDTSWEDDSTVSSSSSAATWSVEDSSVFRVRSTKSVTERNKLIQKAQKPSSNLIPERWCTYAKKLICTLGGKYRYRGKGKKPRQEVCSIECKAQYVTLGNNTSNKRLEASWKHIKETVHGHEGLVQMVTDIVRGVSGAVREAFAMYRLGLYPLTPSNSVKMQVALEIARHWGQPVAGPDYTEAEQTARIGYFNGGSRGNPGAGGSGSLIVERATDVGLAKIVWAAATHLCNEATTTTWRSLGRSMAYARLEEDKQHPLLKGITAHVESDVSHWGGQG</sequence>
<feature type="compositionally biased region" description="Low complexity" evidence="1">
    <location>
        <begin position="37"/>
        <end position="46"/>
    </location>
</feature>
<reference evidence="3" key="1">
    <citation type="journal article" date="2009" name="Nature">
        <title>Genome sequence and analysis of the Irish potato famine pathogen Phytophthora infestans.</title>
        <authorList>
            <consortium name="The Broad Institute Genome Sequencing Platform"/>
            <person name="Haas B.J."/>
            <person name="Kamoun S."/>
            <person name="Zody M.C."/>
            <person name="Jiang R.H."/>
            <person name="Handsaker R.E."/>
            <person name="Cano L.M."/>
            <person name="Grabherr M."/>
            <person name="Kodira C.D."/>
            <person name="Raffaele S."/>
            <person name="Torto-Alalibo T."/>
            <person name="Bozkurt T.O."/>
            <person name="Ah-Fong A.M."/>
            <person name="Alvarado L."/>
            <person name="Anderson V.L."/>
            <person name="Armstrong M.R."/>
            <person name="Avrova A."/>
            <person name="Baxter L."/>
            <person name="Beynon J."/>
            <person name="Boevink P.C."/>
            <person name="Bollmann S.R."/>
            <person name="Bos J.I."/>
            <person name="Bulone V."/>
            <person name="Cai G."/>
            <person name="Cakir C."/>
            <person name="Carrington J.C."/>
            <person name="Chawner M."/>
            <person name="Conti L."/>
            <person name="Costanzo S."/>
            <person name="Ewan R."/>
            <person name="Fahlgren N."/>
            <person name="Fischbach M.A."/>
            <person name="Fugelstad J."/>
            <person name="Gilroy E.M."/>
            <person name="Gnerre S."/>
            <person name="Green P.J."/>
            <person name="Grenville-Briggs L.J."/>
            <person name="Griffith J."/>
            <person name="Grunwald N.J."/>
            <person name="Horn K."/>
            <person name="Horner N.R."/>
            <person name="Hu C.H."/>
            <person name="Huitema E."/>
            <person name="Jeong D.H."/>
            <person name="Jones A.M."/>
            <person name="Jones J.D."/>
            <person name="Jones R.W."/>
            <person name="Karlsson E.K."/>
            <person name="Kunjeti S.G."/>
            <person name="Lamour K."/>
            <person name="Liu Z."/>
            <person name="Ma L."/>
            <person name="Maclean D."/>
            <person name="Chibucos M.C."/>
            <person name="McDonald H."/>
            <person name="McWalters J."/>
            <person name="Meijer H.J."/>
            <person name="Morgan W."/>
            <person name="Morris P.F."/>
            <person name="Munro C.A."/>
            <person name="O'Neill K."/>
            <person name="Ospina-Giraldo M."/>
            <person name="Pinzon A."/>
            <person name="Pritchard L."/>
            <person name="Ramsahoye B."/>
            <person name="Ren Q."/>
            <person name="Restrepo S."/>
            <person name="Roy S."/>
            <person name="Sadanandom A."/>
            <person name="Savidor A."/>
            <person name="Schornack S."/>
            <person name="Schwartz D.C."/>
            <person name="Schumann U.D."/>
            <person name="Schwessinger B."/>
            <person name="Seyer L."/>
            <person name="Sharpe T."/>
            <person name="Silvar C."/>
            <person name="Song J."/>
            <person name="Studholme D.J."/>
            <person name="Sykes S."/>
            <person name="Thines M."/>
            <person name="van de Vondervoort P.J."/>
            <person name="Phuntumart V."/>
            <person name="Wawra S."/>
            <person name="Weide R."/>
            <person name="Win J."/>
            <person name="Young C."/>
            <person name="Zhou S."/>
            <person name="Fry W."/>
            <person name="Meyers B.C."/>
            <person name="van West P."/>
            <person name="Ristaino J."/>
            <person name="Govers F."/>
            <person name="Birch P.R."/>
            <person name="Whisson S.C."/>
            <person name="Judelson H.S."/>
            <person name="Nusbaum C."/>
        </authorList>
    </citation>
    <scope>NUCLEOTIDE SEQUENCE [LARGE SCALE GENOMIC DNA]</scope>
    <source>
        <strain evidence="3">T30-4</strain>
    </source>
</reference>
<dbReference type="Proteomes" id="UP000006643">
    <property type="component" value="Unassembled WGS sequence"/>
</dbReference>